<accession>A0ABU6MB31</accession>
<feature type="transmembrane region" description="Helical" evidence="1">
    <location>
        <begin position="32"/>
        <end position="54"/>
    </location>
</feature>
<dbReference type="RefSeq" id="WP_066264395.1">
    <property type="nucleotide sequence ID" value="NZ_JARMAB010000004.1"/>
</dbReference>
<keyword evidence="1" id="KW-0812">Transmembrane</keyword>
<keyword evidence="1" id="KW-1133">Transmembrane helix</keyword>
<keyword evidence="3" id="KW-1185">Reference proteome</keyword>
<gene>
    <name evidence="2" type="ORF">P4T90_02120</name>
</gene>
<dbReference type="Proteomes" id="UP001341444">
    <property type="component" value="Unassembled WGS sequence"/>
</dbReference>
<keyword evidence="1" id="KW-0472">Membrane</keyword>
<reference evidence="2 3" key="1">
    <citation type="submission" date="2023-03" db="EMBL/GenBank/DDBJ databases">
        <title>Bacillus Genome Sequencing.</title>
        <authorList>
            <person name="Dunlap C."/>
        </authorList>
    </citation>
    <scope>NUCLEOTIDE SEQUENCE [LARGE SCALE GENOMIC DNA]</scope>
    <source>
        <strain evidence="2 3">B-23453</strain>
    </source>
</reference>
<proteinExistence type="predicted"/>
<protein>
    <submittedName>
        <fullName evidence="2">Uncharacterized protein</fullName>
    </submittedName>
</protein>
<feature type="transmembrane region" description="Helical" evidence="1">
    <location>
        <begin position="5"/>
        <end position="26"/>
    </location>
</feature>
<dbReference type="EMBL" id="JARMAB010000004">
    <property type="protein sequence ID" value="MED1201881.1"/>
    <property type="molecule type" value="Genomic_DNA"/>
</dbReference>
<organism evidence="2 3">
    <name type="scientific">Heyndrickxia acidicola</name>
    <dbReference type="NCBI Taxonomy" id="209389"/>
    <lineage>
        <taxon>Bacteria</taxon>
        <taxon>Bacillati</taxon>
        <taxon>Bacillota</taxon>
        <taxon>Bacilli</taxon>
        <taxon>Bacillales</taxon>
        <taxon>Bacillaceae</taxon>
        <taxon>Heyndrickxia</taxon>
    </lineage>
</organism>
<comment type="caution">
    <text evidence="2">The sequence shown here is derived from an EMBL/GenBank/DDBJ whole genome shotgun (WGS) entry which is preliminary data.</text>
</comment>
<sequence>MEKTYYIATLIFGWIISVALAVFSAAGFWLGYMWIGVTFLAILCASISMNIVFIRKWFKGKNHIKL</sequence>
<evidence type="ECO:0000313" key="2">
    <source>
        <dbReference type="EMBL" id="MED1201881.1"/>
    </source>
</evidence>
<evidence type="ECO:0000313" key="3">
    <source>
        <dbReference type="Proteomes" id="UP001341444"/>
    </source>
</evidence>
<name>A0ABU6MB31_9BACI</name>
<evidence type="ECO:0000256" key="1">
    <source>
        <dbReference type="SAM" id="Phobius"/>
    </source>
</evidence>